<feature type="region of interest" description="Disordered" evidence="1">
    <location>
        <begin position="171"/>
        <end position="241"/>
    </location>
</feature>
<comment type="caution">
    <text evidence="2">The sequence shown here is derived from an EMBL/GenBank/DDBJ whole genome shotgun (WGS) entry which is preliminary data.</text>
</comment>
<dbReference type="AlphaFoldDB" id="A0AAD4FDW6"/>
<evidence type="ECO:0000313" key="2">
    <source>
        <dbReference type="EMBL" id="KAG9187201.1"/>
    </source>
</evidence>
<feature type="compositionally biased region" description="Polar residues" evidence="1">
    <location>
        <begin position="127"/>
        <end position="137"/>
    </location>
</feature>
<evidence type="ECO:0000313" key="3">
    <source>
        <dbReference type="Proteomes" id="UP001199106"/>
    </source>
</evidence>
<keyword evidence="3" id="KW-1185">Reference proteome</keyword>
<organism evidence="2 3">
    <name type="scientific">Alternaria panax</name>
    <dbReference type="NCBI Taxonomy" id="48097"/>
    <lineage>
        <taxon>Eukaryota</taxon>
        <taxon>Fungi</taxon>
        <taxon>Dikarya</taxon>
        <taxon>Ascomycota</taxon>
        <taxon>Pezizomycotina</taxon>
        <taxon>Dothideomycetes</taxon>
        <taxon>Pleosporomycetidae</taxon>
        <taxon>Pleosporales</taxon>
        <taxon>Pleosporineae</taxon>
        <taxon>Pleosporaceae</taxon>
        <taxon>Alternaria</taxon>
        <taxon>Alternaria sect. Panax</taxon>
    </lineage>
</organism>
<feature type="compositionally biased region" description="Acidic residues" evidence="1">
    <location>
        <begin position="171"/>
        <end position="185"/>
    </location>
</feature>
<feature type="region of interest" description="Disordered" evidence="1">
    <location>
        <begin position="127"/>
        <end position="150"/>
    </location>
</feature>
<sequence length="241" mass="26465">MRQVEEAKRGKQKNFRKCYIALKVISVPCNSDGTARGQYTPRTKHHPFDTALPQVGDNFFEDVLIVSTGELDPANDNGANAPAPAIADHTDVNSSPANLGEDGEKWLRFTQYINRVKRKALPLGPKPTTNAVCTTRSRPAGGNPPVVRNADTTLSVPAQGRRKRPIVIDEDEDEDYVDTPEEAAEALERSAKRQRKSTITTPPAPAAKKKKKNGRPMKSTISTPMAPASKLKRGMPMRKRS</sequence>
<name>A0AAD4FDW6_9PLEO</name>
<protein>
    <submittedName>
        <fullName evidence="2">Uncharacterized protein</fullName>
    </submittedName>
</protein>
<accession>A0AAD4FDW6</accession>
<gene>
    <name evidence="2" type="ORF">G6011_05072</name>
</gene>
<proteinExistence type="predicted"/>
<evidence type="ECO:0000256" key="1">
    <source>
        <dbReference type="SAM" id="MobiDB-lite"/>
    </source>
</evidence>
<dbReference type="Proteomes" id="UP001199106">
    <property type="component" value="Unassembled WGS sequence"/>
</dbReference>
<feature type="compositionally biased region" description="Basic residues" evidence="1">
    <location>
        <begin position="230"/>
        <end position="241"/>
    </location>
</feature>
<reference evidence="2" key="1">
    <citation type="submission" date="2021-07" db="EMBL/GenBank/DDBJ databases">
        <title>Genome Resource of American Ginseng Black Spot Pathogen Alternaria panax.</title>
        <authorList>
            <person name="Qiu C."/>
            <person name="Wang W."/>
            <person name="Liu Z."/>
        </authorList>
    </citation>
    <scope>NUCLEOTIDE SEQUENCE</scope>
    <source>
        <strain evidence="2">BNCC115425</strain>
    </source>
</reference>
<dbReference type="EMBL" id="JAANER010000007">
    <property type="protein sequence ID" value="KAG9187201.1"/>
    <property type="molecule type" value="Genomic_DNA"/>
</dbReference>